<keyword evidence="5" id="KW-1185">Reference proteome</keyword>
<feature type="domain" description="Heterokaryon incompatibility" evidence="3">
    <location>
        <begin position="571"/>
        <end position="721"/>
    </location>
</feature>
<keyword evidence="2" id="KW-1133">Transmembrane helix</keyword>
<feature type="region of interest" description="Disordered" evidence="1">
    <location>
        <begin position="335"/>
        <end position="384"/>
    </location>
</feature>
<accession>A0A8H4WA33</accession>
<evidence type="ECO:0000256" key="1">
    <source>
        <dbReference type="SAM" id="MobiDB-lite"/>
    </source>
</evidence>
<keyword evidence="2" id="KW-0472">Membrane</keyword>
<evidence type="ECO:0000313" key="5">
    <source>
        <dbReference type="Proteomes" id="UP000566819"/>
    </source>
</evidence>
<reference evidence="4 5" key="1">
    <citation type="submission" date="2020-03" db="EMBL/GenBank/DDBJ databases">
        <title>Draft Genome Sequence of Cudoniella acicularis.</title>
        <authorList>
            <person name="Buettner E."/>
            <person name="Kellner H."/>
        </authorList>
    </citation>
    <scope>NUCLEOTIDE SEQUENCE [LARGE SCALE GENOMIC DNA]</scope>
    <source>
        <strain evidence="4 5">DSM 108380</strain>
    </source>
</reference>
<dbReference type="SUPFAM" id="SSF51695">
    <property type="entry name" value="PLC-like phosphodiesterases"/>
    <property type="match status" value="1"/>
</dbReference>
<dbReference type="Proteomes" id="UP000566819">
    <property type="component" value="Unassembled WGS sequence"/>
</dbReference>
<proteinExistence type="predicted"/>
<comment type="caution">
    <text evidence="4">The sequence shown here is derived from an EMBL/GenBank/DDBJ whole genome shotgun (WGS) entry which is preliminary data.</text>
</comment>
<keyword evidence="2" id="KW-0812">Transmembrane</keyword>
<dbReference type="PANTHER" id="PTHR24148:SF73">
    <property type="entry name" value="HET DOMAIN PROTEIN (AFU_ORTHOLOGUE AFUA_8G01020)"/>
    <property type="match status" value="1"/>
</dbReference>
<sequence>MAHNHAHDHANPDTQPLANDYDDAISDCSSSTEESLRKPLTSFDTEDDTLNSIEDGYNRRSKRKWWWNWSKRMAIRSRRKHSQGSQELNDALLAGLYERRKPNRSWYNYCVFGGISGLSILAFLLFINLALGIGTLLWSSKVDTVLENWGRPGSGTEDLAWYPTDFTRDILPIPCHSHNDYWRKVPLFSALRAGCTGVEADVWLFDEDLYVGHNTASLTRNRTFESLYVNPLVKILKQQNLNADFFNGTNHGVFDVDPKKSLTLLVDIKTSGPETWPWVLKQLQPLRDRGWLSFVENNTLHTRPITVVGTGNTPFNALTVNTTYRDAFFDAPLDSMWEPQKGHSQPSSEPAAGETLDETTAPSRPEDEVNPHPQPLHNVGQGLSGTTATSEFNFTNSYYASVSFGQAVGRIWKGRLSGKQLGIIRGQIRGAHKRGLKARYWGLPGWPLGLRNHVWDVLVREGMDVLNVDDLRGASRVVCLGGKRPPGGNKQEEKLVLNTVRTRLIDRLSFLRTCEAFWFLTGVQDLRSMPMYSHVDSQQREIRLVTIKAGLRNDGIQCHLTHVSLGDLPNFEALSYVWGSPKNPVSILLDYQQFRVTQNLGLALQYLRSATEDRVIWIDAICINQNDLDERSAQVQLMRDIYRTARRVISWLGEEDTQGRAASASWLVSEAAQNNFSPDWISKSILEEDNDKYMRRCFAYLGLHLQGGTWDYWTRTWITQEIALAQDGILQCGDTVIHFDPLMQLCNAINDVFWRGKDLPLTVVEKWGLDSLKALINALGVFRGDHEISNPLALNTPLLHLLCKNHEKLATDPRDKVYGLLGLSDLASSLHPGVQIDYRRSVRDVYMGAVQAIVDTTSRLEVLCVSCPEIVDGHLKKIAGTRRADLPTWTADWSQWTGPLIQDDIMNKSLRGAAMDSPASVGFQLDEGIMCVTGFCVGTVSRYGVRNPTRNQIGSHGPEFFDEVYGIVASWHKILTEVPGYTRELDPLFFQTLELGANTRDIYIEDLSVPSTIDETIGGSNVEHRMFIRESVLEHIQMLCEEKVFFLIQSIAPPGPSTSLDKCLLTAVALSGMKEGDLVCVLLGCPLPVILRPLGSNRYAFVNPAYVHNLMNGEAMARLEDGDYELKSFKLQ</sequence>
<dbReference type="EMBL" id="JAAMPI010000065">
    <property type="protein sequence ID" value="KAF4636449.1"/>
    <property type="molecule type" value="Genomic_DNA"/>
</dbReference>
<dbReference type="PANTHER" id="PTHR24148">
    <property type="entry name" value="ANKYRIN REPEAT DOMAIN-CONTAINING PROTEIN 39 HOMOLOG-RELATED"/>
    <property type="match status" value="1"/>
</dbReference>
<dbReference type="AlphaFoldDB" id="A0A8H4WA33"/>
<dbReference type="InterPro" id="IPR010730">
    <property type="entry name" value="HET"/>
</dbReference>
<dbReference type="GO" id="GO:0008081">
    <property type="term" value="F:phosphoric diester hydrolase activity"/>
    <property type="evidence" value="ECO:0007669"/>
    <property type="project" value="InterPro"/>
</dbReference>
<evidence type="ECO:0000313" key="4">
    <source>
        <dbReference type="EMBL" id="KAF4636449.1"/>
    </source>
</evidence>
<evidence type="ECO:0000256" key="2">
    <source>
        <dbReference type="SAM" id="Phobius"/>
    </source>
</evidence>
<dbReference type="OrthoDB" id="4153866at2759"/>
<protein>
    <recommendedName>
        <fullName evidence="3">Heterokaryon incompatibility domain-containing protein</fullName>
    </recommendedName>
</protein>
<name>A0A8H4WA33_9HELO</name>
<dbReference type="Pfam" id="PF06985">
    <property type="entry name" value="HET"/>
    <property type="match status" value="1"/>
</dbReference>
<dbReference type="GO" id="GO:0006629">
    <property type="term" value="P:lipid metabolic process"/>
    <property type="evidence" value="ECO:0007669"/>
    <property type="project" value="InterPro"/>
</dbReference>
<evidence type="ECO:0000259" key="3">
    <source>
        <dbReference type="Pfam" id="PF06985"/>
    </source>
</evidence>
<organism evidence="4 5">
    <name type="scientific">Cudoniella acicularis</name>
    <dbReference type="NCBI Taxonomy" id="354080"/>
    <lineage>
        <taxon>Eukaryota</taxon>
        <taxon>Fungi</taxon>
        <taxon>Dikarya</taxon>
        <taxon>Ascomycota</taxon>
        <taxon>Pezizomycotina</taxon>
        <taxon>Leotiomycetes</taxon>
        <taxon>Helotiales</taxon>
        <taxon>Tricladiaceae</taxon>
        <taxon>Cudoniella</taxon>
    </lineage>
</organism>
<dbReference type="InterPro" id="IPR052895">
    <property type="entry name" value="HetReg/Transcr_Mod"/>
</dbReference>
<feature type="compositionally biased region" description="Basic and acidic residues" evidence="1">
    <location>
        <begin position="1"/>
        <end position="11"/>
    </location>
</feature>
<gene>
    <name evidence="4" type="ORF">G7Y89_g1634</name>
</gene>
<feature type="region of interest" description="Disordered" evidence="1">
    <location>
        <begin position="1"/>
        <end position="39"/>
    </location>
</feature>
<dbReference type="InterPro" id="IPR017946">
    <property type="entry name" value="PLC-like_Pdiesterase_TIM-brl"/>
</dbReference>
<feature type="transmembrane region" description="Helical" evidence="2">
    <location>
        <begin position="106"/>
        <end position="138"/>
    </location>
</feature>